<sequence length="133" mass="14030">MKAQSSGLTLIEILVALAIFAVVAAAVLAMFPTIFKVNGQTRADQAVTIGAKQFMEQARAAMDTVTEFDSVTAATSLPAAPEAAKVNNYSCVRALNSQPDPSIAAGQIKRVTLTCTHSTYAQQVFTLDLGRPL</sequence>
<dbReference type="GO" id="GO:0009279">
    <property type="term" value="C:cell outer membrane"/>
    <property type="evidence" value="ECO:0007669"/>
    <property type="project" value="UniProtKB-SubCell"/>
</dbReference>
<dbReference type="PROSITE" id="PS00409">
    <property type="entry name" value="PROKAR_NTER_METHYL"/>
    <property type="match status" value="1"/>
</dbReference>
<dbReference type="InterPro" id="IPR002416">
    <property type="entry name" value="T2SS_protein-GspH"/>
</dbReference>
<evidence type="ECO:0000256" key="2">
    <source>
        <dbReference type="ARBA" id="ARBA00004418"/>
    </source>
</evidence>
<keyword evidence="11" id="KW-1185">Reference proteome</keyword>
<dbReference type="RefSeq" id="WP_027463030.1">
    <property type="nucleotide sequence ID" value="NZ_CP021081.1"/>
</dbReference>
<dbReference type="Pfam" id="PF07963">
    <property type="entry name" value="N_methyl"/>
    <property type="match status" value="1"/>
</dbReference>
<dbReference type="GO" id="GO:0015627">
    <property type="term" value="C:type II protein secretion system complex"/>
    <property type="evidence" value="ECO:0007669"/>
    <property type="project" value="InterPro"/>
</dbReference>
<dbReference type="AlphaFoldDB" id="A0A221SXF8"/>
<dbReference type="EMBL" id="CP021081">
    <property type="protein sequence ID" value="ASN81334.1"/>
    <property type="molecule type" value="Genomic_DNA"/>
</dbReference>
<dbReference type="GO" id="GO:0042597">
    <property type="term" value="C:periplasmic space"/>
    <property type="evidence" value="ECO:0007669"/>
    <property type="project" value="UniProtKB-SubCell"/>
</dbReference>
<accession>A0A221SXF8</accession>
<evidence type="ECO:0000313" key="11">
    <source>
        <dbReference type="Proteomes" id="UP000259030"/>
    </source>
</evidence>
<keyword evidence="3" id="KW-0488">Methylation</keyword>
<keyword evidence="4 9" id="KW-0812">Transmembrane</keyword>
<organism evidence="10 11">
    <name type="scientific">Deinococcus ficus</name>
    <dbReference type="NCBI Taxonomy" id="317577"/>
    <lineage>
        <taxon>Bacteria</taxon>
        <taxon>Thermotogati</taxon>
        <taxon>Deinococcota</taxon>
        <taxon>Deinococci</taxon>
        <taxon>Deinococcales</taxon>
        <taxon>Deinococcaceae</taxon>
        <taxon>Deinococcus</taxon>
    </lineage>
</organism>
<dbReference type="SUPFAM" id="SSF54523">
    <property type="entry name" value="Pili subunits"/>
    <property type="match status" value="1"/>
</dbReference>
<comment type="subcellular location">
    <subcellularLocation>
        <location evidence="1">Cell outer membrane</location>
        <topology evidence="1">Single-pass membrane protein</topology>
    </subcellularLocation>
    <subcellularLocation>
        <location evidence="2">Periplasm</location>
    </subcellularLocation>
</comment>
<keyword evidence="6 9" id="KW-1133">Transmembrane helix</keyword>
<evidence type="ECO:0000256" key="4">
    <source>
        <dbReference type="ARBA" id="ARBA00022692"/>
    </source>
</evidence>
<dbReference type="Gene3D" id="3.30.700.10">
    <property type="entry name" value="Glycoprotein, Type 4 Pilin"/>
    <property type="match status" value="1"/>
</dbReference>
<dbReference type="GO" id="GO:0015628">
    <property type="term" value="P:protein secretion by the type II secretion system"/>
    <property type="evidence" value="ECO:0007669"/>
    <property type="project" value="InterPro"/>
</dbReference>
<dbReference type="KEGG" id="dfc:DFI_10175"/>
<evidence type="ECO:0000313" key="10">
    <source>
        <dbReference type="EMBL" id="ASN81334.1"/>
    </source>
</evidence>
<dbReference type="PRINTS" id="PR00885">
    <property type="entry name" value="BCTERIALGSPH"/>
</dbReference>
<evidence type="ECO:0000256" key="3">
    <source>
        <dbReference type="ARBA" id="ARBA00022481"/>
    </source>
</evidence>
<reference evidence="10 11" key="1">
    <citation type="submission" date="2017-05" db="EMBL/GenBank/DDBJ databases">
        <title>The complete genome sequence of Deinococcus ficus isolated from the rhizosphere of the Ficus religiosa L. in Taiwan.</title>
        <authorList>
            <person name="Wu K.-M."/>
            <person name="Liao T.-L."/>
            <person name="Liu Y.-M."/>
            <person name="Young C.-C."/>
            <person name="Tsai S.-F."/>
        </authorList>
    </citation>
    <scope>NUCLEOTIDE SEQUENCE [LARGE SCALE GENOMIC DNA]</scope>
    <source>
        <strain evidence="10 11">CC-FR2-10</strain>
    </source>
</reference>
<evidence type="ECO:0000256" key="5">
    <source>
        <dbReference type="ARBA" id="ARBA00022764"/>
    </source>
</evidence>
<dbReference type="InterPro" id="IPR045584">
    <property type="entry name" value="Pilin-like"/>
</dbReference>
<feature type="transmembrane region" description="Helical" evidence="9">
    <location>
        <begin position="7"/>
        <end position="31"/>
    </location>
</feature>
<protein>
    <submittedName>
        <fullName evidence="10">Prepilin-type cleavage/methylation domain-containing protein</fullName>
    </submittedName>
</protein>
<keyword evidence="8" id="KW-0998">Cell outer membrane</keyword>
<keyword evidence="5" id="KW-0574">Periplasm</keyword>
<evidence type="ECO:0000256" key="1">
    <source>
        <dbReference type="ARBA" id="ARBA00004203"/>
    </source>
</evidence>
<evidence type="ECO:0000256" key="9">
    <source>
        <dbReference type="SAM" id="Phobius"/>
    </source>
</evidence>
<name>A0A221SXF8_9DEIO</name>
<evidence type="ECO:0000256" key="6">
    <source>
        <dbReference type="ARBA" id="ARBA00022989"/>
    </source>
</evidence>
<dbReference type="Proteomes" id="UP000259030">
    <property type="component" value="Chromosome"/>
</dbReference>
<evidence type="ECO:0000256" key="7">
    <source>
        <dbReference type="ARBA" id="ARBA00023136"/>
    </source>
</evidence>
<evidence type="ECO:0000256" key="8">
    <source>
        <dbReference type="ARBA" id="ARBA00023237"/>
    </source>
</evidence>
<dbReference type="InterPro" id="IPR012902">
    <property type="entry name" value="N_methyl_site"/>
</dbReference>
<keyword evidence="7 9" id="KW-0472">Membrane</keyword>
<proteinExistence type="predicted"/>
<dbReference type="NCBIfam" id="TIGR02532">
    <property type="entry name" value="IV_pilin_GFxxxE"/>
    <property type="match status" value="1"/>
</dbReference>
<gene>
    <name evidence="10" type="ORF">DFI_10175</name>
</gene>